<evidence type="ECO:0000313" key="1">
    <source>
        <dbReference type="EMBL" id="OAY45212.1"/>
    </source>
</evidence>
<accession>A0A2C9VKF4</accession>
<dbReference type="AlphaFoldDB" id="A0A2C9VKF4"/>
<sequence>MNVVREGEEEPWREQTLPGWCQGFSLILASKNCLATDYLALVE</sequence>
<proteinExistence type="predicted"/>
<reference evidence="1" key="1">
    <citation type="submission" date="2016-02" db="EMBL/GenBank/DDBJ databases">
        <title>WGS assembly of Manihot esculenta.</title>
        <authorList>
            <person name="Bredeson J.V."/>
            <person name="Prochnik S.E."/>
            <person name="Lyons J.B."/>
            <person name="Schmutz J."/>
            <person name="Grimwood J."/>
            <person name="Vrebalov J."/>
            <person name="Bart R.S."/>
            <person name="Amuge T."/>
            <person name="Ferguson M.E."/>
            <person name="Green R."/>
            <person name="Putnam N."/>
            <person name="Stites J."/>
            <person name="Rounsley S."/>
            <person name="Rokhsar D.S."/>
        </authorList>
    </citation>
    <scope>NUCLEOTIDE SEQUENCE [LARGE SCALE GENOMIC DNA]</scope>
    <source>
        <tissue evidence="1">Leaf</tissue>
    </source>
</reference>
<gene>
    <name evidence="1" type="ORF">MANES_07G041400</name>
</gene>
<name>A0A2C9VKF4_MANES</name>
<dbReference type="EMBL" id="CM004393">
    <property type="protein sequence ID" value="OAY45212.1"/>
    <property type="molecule type" value="Genomic_DNA"/>
</dbReference>
<organism evidence="1">
    <name type="scientific">Manihot esculenta</name>
    <name type="common">Cassava</name>
    <name type="synonym">Jatropha manihot</name>
    <dbReference type="NCBI Taxonomy" id="3983"/>
    <lineage>
        <taxon>Eukaryota</taxon>
        <taxon>Viridiplantae</taxon>
        <taxon>Streptophyta</taxon>
        <taxon>Embryophyta</taxon>
        <taxon>Tracheophyta</taxon>
        <taxon>Spermatophyta</taxon>
        <taxon>Magnoliopsida</taxon>
        <taxon>eudicotyledons</taxon>
        <taxon>Gunneridae</taxon>
        <taxon>Pentapetalae</taxon>
        <taxon>rosids</taxon>
        <taxon>fabids</taxon>
        <taxon>Malpighiales</taxon>
        <taxon>Euphorbiaceae</taxon>
        <taxon>Crotonoideae</taxon>
        <taxon>Manihoteae</taxon>
        <taxon>Manihot</taxon>
    </lineage>
</organism>
<protein>
    <submittedName>
        <fullName evidence="1">Uncharacterized protein</fullName>
    </submittedName>
</protein>